<name>A0ACC0J600_9ERIC</name>
<accession>A0ACC0J600</accession>
<evidence type="ECO:0000313" key="2">
    <source>
        <dbReference type="Proteomes" id="UP001060215"/>
    </source>
</evidence>
<keyword evidence="2" id="KW-1185">Reference proteome</keyword>
<protein>
    <submittedName>
        <fullName evidence="1">Uncharacterized protein</fullName>
    </submittedName>
</protein>
<evidence type="ECO:0000313" key="1">
    <source>
        <dbReference type="EMBL" id="KAI8032021.1"/>
    </source>
</evidence>
<organism evidence="1 2">
    <name type="scientific">Camellia lanceoleosa</name>
    <dbReference type="NCBI Taxonomy" id="1840588"/>
    <lineage>
        <taxon>Eukaryota</taxon>
        <taxon>Viridiplantae</taxon>
        <taxon>Streptophyta</taxon>
        <taxon>Embryophyta</taxon>
        <taxon>Tracheophyta</taxon>
        <taxon>Spermatophyta</taxon>
        <taxon>Magnoliopsida</taxon>
        <taxon>eudicotyledons</taxon>
        <taxon>Gunneridae</taxon>
        <taxon>Pentapetalae</taxon>
        <taxon>asterids</taxon>
        <taxon>Ericales</taxon>
        <taxon>Theaceae</taxon>
        <taxon>Camellia</taxon>
    </lineage>
</organism>
<sequence length="98" mass="10899">MILLNCVSNLTIVFGFGSLLLSVAASKEHGTKARKSPTGLYFLLTIHAFLAIWVSLPAKLFIGPFKVELQEGPLDQFTDEMEPFLHKQGMPVRLNKIL</sequence>
<proteinExistence type="predicted"/>
<dbReference type="EMBL" id="CM045758">
    <property type="protein sequence ID" value="KAI8032021.1"/>
    <property type="molecule type" value="Genomic_DNA"/>
</dbReference>
<dbReference type="Proteomes" id="UP001060215">
    <property type="component" value="Chromosome 1"/>
</dbReference>
<reference evidence="1 2" key="1">
    <citation type="journal article" date="2022" name="Plant J.">
        <title>Chromosome-level genome of Camellia lanceoleosa provides a valuable resource for understanding genome evolution and self-incompatibility.</title>
        <authorList>
            <person name="Gong W."/>
            <person name="Xiao S."/>
            <person name="Wang L."/>
            <person name="Liao Z."/>
            <person name="Chang Y."/>
            <person name="Mo W."/>
            <person name="Hu G."/>
            <person name="Li W."/>
            <person name="Zhao G."/>
            <person name="Zhu H."/>
            <person name="Hu X."/>
            <person name="Ji K."/>
            <person name="Xiang X."/>
            <person name="Song Q."/>
            <person name="Yuan D."/>
            <person name="Jin S."/>
            <person name="Zhang L."/>
        </authorList>
    </citation>
    <scope>NUCLEOTIDE SEQUENCE [LARGE SCALE GENOMIC DNA]</scope>
    <source>
        <strain evidence="1">SQ_2022a</strain>
    </source>
</reference>
<comment type="caution">
    <text evidence="1">The sequence shown here is derived from an EMBL/GenBank/DDBJ whole genome shotgun (WGS) entry which is preliminary data.</text>
</comment>
<gene>
    <name evidence="1" type="ORF">LOK49_LG01G01390</name>
</gene>